<reference evidence="1" key="1">
    <citation type="submission" date="2024-07" db="EMBL/GenBank/DDBJ databases">
        <authorList>
            <person name="Yu S.T."/>
        </authorList>
    </citation>
    <scope>NUCLEOTIDE SEQUENCE</scope>
    <source>
        <strain evidence="1">R35</strain>
    </source>
</reference>
<sequence length="139" mass="15074">MGTEPDEALKRTAAALAYVCTNVEQIREDLRSGLCGDDTPLEQLLAAIRHGDDLIGPLDLLHAHLQADGDARGIYGHSGDSSTIRSFRPAGIDSSSPPGPSEVVYLCPATRCSRIWWPQATASVPQCRISGEHLRRERL</sequence>
<gene>
    <name evidence="1" type="ORF">AB5J50_40520</name>
</gene>
<dbReference type="EMBL" id="CP163440">
    <property type="protein sequence ID" value="XDQ66638.1"/>
    <property type="molecule type" value="Genomic_DNA"/>
</dbReference>
<organism evidence="1">
    <name type="scientific">Streptomyces sp. R35</name>
    <dbReference type="NCBI Taxonomy" id="3238630"/>
    <lineage>
        <taxon>Bacteria</taxon>
        <taxon>Bacillati</taxon>
        <taxon>Actinomycetota</taxon>
        <taxon>Actinomycetes</taxon>
        <taxon>Kitasatosporales</taxon>
        <taxon>Streptomycetaceae</taxon>
        <taxon>Streptomyces</taxon>
    </lineage>
</organism>
<evidence type="ECO:0008006" key="2">
    <source>
        <dbReference type="Google" id="ProtNLM"/>
    </source>
</evidence>
<protein>
    <recommendedName>
        <fullName evidence="2">Tn3 transposase DDE domain-containing protein</fullName>
    </recommendedName>
</protein>
<dbReference type="AlphaFoldDB" id="A0AB39SJX2"/>
<name>A0AB39SJX2_9ACTN</name>
<accession>A0AB39SJX2</accession>
<dbReference type="RefSeq" id="WP_369263628.1">
    <property type="nucleotide sequence ID" value="NZ_CP163440.1"/>
</dbReference>
<proteinExistence type="predicted"/>
<evidence type="ECO:0000313" key="1">
    <source>
        <dbReference type="EMBL" id="XDQ66638.1"/>
    </source>
</evidence>